<proteinExistence type="predicted"/>
<feature type="region of interest" description="Disordered" evidence="1">
    <location>
        <begin position="173"/>
        <end position="193"/>
    </location>
</feature>
<dbReference type="EMBL" id="HBNR01081113">
    <property type="protein sequence ID" value="CAE4658202.1"/>
    <property type="molecule type" value="Transcribed_RNA"/>
</dbReference>
<reference evidence="2" key="1">
    <citation type="submission" date="2021-01" db="EMBL/GenBank/DDBJ databases">
        <authorList>
            <person name="Corre E."/>
            <person name="Pelletier E."/>
            <person name="Niang G."/>
            <person name="Scheremetjew M."/>
            <person name="Finn R."/>
            <person name="Kale V."/>
            <person name="Holt S."/>
            <person name="Cochrane G."/>
            <person name="Meng A."/>
            <person name="Brown T."/>
            <person name="Cohen L."/>
        </authorList>
    </citation>
    <scope>NUCLEOTIDE SEQUENCE</scope>
    <source>
        <strain evidence="2">CCMP3105</strain>
    </source>
</reference>
<protein>
    <submittedName>
        <fullName evidence="2">Uncharacterized protein</fullName>
    </submittedName>
</protein>
<sequence>MAGLRSARAARPLLSVGSCAPLLAGLRSRWLDAPGARGSARSFLAAACQGPHGCLLPLDGLQAARASSPPARLCASRRTSAESAAAPELDKRLLIMRKKMRHQARSRDDALLGDFLAGFAEAQGEALGMGDLEDWQQLMRCDDELLMNLIAGYEAPPVELDTQLLQMVRKYMASHGSPPNSPSSRGSRPWCWR</sequence>
<gene>
    <name evidence="2" type="ORF">AMON00008_LOCUS57990</name>
</gene>
<evidence type="ECO:0000256" key="1">
    <source>
        <dbReference type="SAM" id="MobiDB-lite"/>
    </source>
</evidence>
<organism evidence="2">
    <name type="scientific">Alexandrium monilatum</name>
    <dbReference type="NCBI Taxonomy" id="311494"/>
    <lineage>
        <taxon>Eukaryota</taxon>
        <taxon>Sar</taxon>
        <taxon>Alveolata</taxon>
        <taxon>Dinophyceae</taxon>
        <taxon>Gonyaulacales</taxon>
        <taxon>Pyrocystaceae</taxon>
        <taxon>Alexandrium</taxon>
    </lineage>
</organism>
<dbReference type="Gene3D" id="1.10.150.250">
    <property type="entry name" value="Flavinator of succinate dehydrogenase"/>
    <property type="match status" value="1"/>
</dbReference>
<feature type="compositionally biased region" description="Low complexity" evidence="1">
    <location>
        <begin position="174"/>
        <end position="193"/>
    </location>
</feature>
<dbReference type="AlphaFoldDB" id="A0A7S4SWC6"/>
<dbReference type="InterPro" id="IPR036714">
    <property type="entry name" value="SDH_sf"/>
</dbReference>
<evidence type="ECO:0000313" key="2">
    <source>
        <dbReference type="EMBL" id="CAE4658202.1"/>
    </source>
</evidence>
<dbReference type="SUPFAM" id="SSF109910">
    <property type="entry name" value="YgfY-like"/>
    <property type="match status" value="1"/>
</dbReference>
<accession>A0A7S4SWC6</accession>
<name>A0A7S4SWC6_9DINO</name>